<comment type="caution">
    <text evidence="1">The sequence shown here is derived from an EMBL/GenBank/DDBJ whole genome shotgun (WGS) entry which is preliminary data.</text>
</comment>
<name>A0A7W4JHA8_9PROT</name>
<dbReference type="RefSeq" id="WP_182968930.1">
    <property type="nucleotide sequence ID" value="NZ_BAABGC010000018.1"/>
</dbReference>
<dbReference type="EMBL" id="JABEQL010000050">
    <property type="protein sequence ID" value="MBB2181206.1"/>
    <property type="molecule type" value="Genomic_DNA"/>
</dbReference>
<organism evidence="1 2">
    <name type="scientific">Gluconacetobacter tumulicola</name>
    <dbReference type="NCBI Taxonomy" id="1017177"/>
    <lineage>
        <taxon>Bacteria</taxon>
        <taxon>Pseudomonadati</taxon>
        <taxon>Pseudomonadota</taxon>
        <taxon>Alphaproteobacteria</taxon>
        <taxon>Acetobacterales</taxon>
        <taxon>Acetobacteraceae</taxon>
        <taxon>Gluconacetobacter</taxon>
    </lineage>
</organism>
<sequence>MMSRDNRFITISWWELVTYLPLLLKNCGVCLEIDQLVSAFYSDSALGLNEPQTRLASTLNHLNWLHDQQLTVHAPRSAVAGLEGFLAERDVEEIYDIDPFCASDACQTRRHDGRSLEYFLSGLRHVNLIVLGEMSATPSVLKSAEASLLRDKPVIVLRASSNYNALIPALDFLQNEVGYSFLLSEQGDGSSERFDCERVAIGYLDPYWIGPFFQRILSSIPLSAPNLMQSNLRPFSGRLGAAWPEKWTIDAFNITGTQNIGSVEQSEGFSWRWSVGSANSKIYVGVPAKSKYEVTLRVGFYASDAVRIREIYVNGDRAEFSSNDDGRSIVFNTFSIRHLLIEVVCPTVTASANDPRSLGYALHSIEIRRVKN</sequence>
<evidence type="ECO:0000313" key="2">
    <source>
        <dbReference type="Proteomes" id="UP000525623"/>
    </source>
</evidence>
<dbReference type="Proteomes" id="UP000525623">
    <property type="component" value="Unassembled WGS sequence"/>
</dbReference>
<evidence type="ECO:0000313" key="1">
    <source>
        <dbReference type="EMBL" id="MBB2181206.1"/>
    </source>
</evidence>
<gene>
    <name evidence="1" type="ORF">HLH29_19005</name>
</gene>
<reference evidence="1 2" key="1">
    <citation type="submission" date="2020-04" db="EMBL/GenBank/DDBJ databases">
        <title>Description of novel Gluconacetobacter.</title>
        <authorList>
            <person name="Sombolestani A."/>
        </authorList>
    </citation>
    <scope>NUCLEOTIDE SEQUENCE [LARGE SCALE GENOMIC DNA]</scope>
    <source>
        <strain evidence="1 2">LMG 27725</strain>
    </source>
</reference>
<keyword evidence="2" id="KW-1185">Reference proteome</keyword>
<dbReference type="AlphaFoldDB" id="A0A7W4JHA8"/>
<proteinExistence type="predicted"/>
<protein>
    <submittedName>
        <fullName evidence="1">Uncharacterized protein</fullName>
    </submittedName>
</protein>
<accession>A0A7W4JHA8</accession>